<dbReference type="HOGENOM" id="CLU_017424_0_0_1"/>
<reference evidence="3 4" key="1">
    <citation type="journal article" date="2004" name="Science">
        <title>The genome of the diatom Thalassiosira pseudonana: ecology, evolution, and metabolism.</title>
        <authorList>
            <person name="Armbrust E.V."/>
            <person name="Berges J.A."/>
            <person name="Bowler C."/>
            <person name="Green B.R."/>
            <person name="Martinez D."/>
            <person name="Putnam N.H."/>
            <person name="Zhou S."/>
            <person name="Allen A.E."/>
            <person name="Apt K.E."/>
            <person name="Bechner M."/>
            <person name="Brzezinski M.A."/>
            <person name="Chaal B.K."/>
            <person name="Chiovitti A."/>
            <person name="Davis A.K."/>
            <person name="Demarest M.S."/>
            <person name="Detter J.C."/>
            <person name="Glavina T."/>
            <person name="Goodstein D."/>
            <person name="Hadi M.Z."/>
            <person name="Hellsten U."/>
            <person name="Hildebrand M."/>
            <person name="Jenkins B.D."/>
            <person name="Jurka J."/>
            <person name="Kapitonov V.V."/>
            <person name="Kroger N."/>
            <person name="Lau W.W."/>
            <person name="Lane T.W."/>
            <person name="Larimer F.W."/>
            <person name="Lippmeier J.C."/>
            <person name="Lucas S."/>
            <person name="Medina M."/>
            <person name="Montsant A."/>
            <person name="Obornik M."/>
            <person name="Parker M.S."/>
            <person name="Palenik B."/>
            <person name="Pazour G.J."/>
            <person name="Richardson P.M."/>
            <person name="Rynearson T.A."/>
            <person name="Saito M.A."/>
            <person name="Schwartz D.C."/>
            <person name="Thamatrakoln K."/>
            <person name="Valentin K."/>
            <person name="Vardi A."/>
            <person name="Wilkerson F.P."/>
            <person name="Rokhsar D.S."/>
        </authorList>
    </citation>
    <scope>NUCLEOTIDE SEQUENCE [LARGE SCALE GENOMIC DNA]</scope>
    <source>
        <strain evidence="3 4">CCMP1335</strain>
    </source>
</reference>
<comment type="similarity">
    <text evidence="1">Belongs to the protein kinase superfamily. ADCK protein kinase family.</text>
</comment>
<dbReference type="InParanoid" id="B8BVA4"/>
<dbReference type="PaxDb" id="35128-Thaps2767"/>
<dbReference type="PANTHER" id="PTHR10566">
    <property type="entry name" value="CHAPERONE-ACTIVITY OF BC1 COMPLEX CABC1 -RELATED"/>
    <property type="match status" value="1"/>
</dbReference>
<dbReference type="Proteomes" id="UP000001449">
    <property type="component" value="Chromosome 2"/>
</dbReference>
<dbReference type="AlphaFoldDB" id="B8BVA4"/>
<dbReference type="OMA" id="NCERFRG"/>
<reference evidence="3 4" key="2">
    <citation type="journal article" date="2008" name="Nature">
        <title>The Phaeodactylum genome reveals the evolutionary history of diatom genomes.</title>
        <authorList>
            <person name="Bowler C."/>
            <person name="Allen A.E."/>
            <person name="Badger J.H."/>
            <person name="Grimwood J."/>
            <person name="Jabbari K."/>
            <person name="Kuo A."/>
            <person name="Maheswari U."/>
            <person name="Martens C."/>
            <person name="Maumus F."/>
            <person name="Otillar R.P."/>
            <person name="Rayko E."/>
            <person name="Salamov A."/>
            <person name="Vandepoele K."/>
            <person name="Beszteri B."/>
            <person name="Gruber A."/>
            <person name="Heijde M."/>
            <person name="Katinka M."/>
            <person name="Mock T."/>
            <person name="Valentin K."/>
            <person name="Verret F."/>
            <person name="Berges J.A."/>
            <person name="Brownlee C."/>
            <person name="Cadoret J.P."/>
            <person name="Chiovitti A."/>
            <person name="Choi C.J."/>
            <person name="Coesel S."/>
            <person name="De Martino A."/>
            <person name="Detter J.C."/>
            <person name="Durkin C."/>
            <person name="Falciatore A."/>
            <person name="Fournet J."/>
            <person name="Haruta M."/>
            <person name="Huysman M.J."/>
            <person name="Jenkins B.D."/>
            <person name="Jiroutova K."/>
            <person name="Jorgensen R.E."/>
            <person name="Joubert Y."/>
            <person name="Kaplan A."/>
            <person name="Kroger N."/>
            <person name="Kroth P.G."/>
            <person name="La Roche J."/>
            <person name="Lindquist E."/>
            <person name="Lommer M."/>
            <person name="Martin-Jezequel V."/>
            <person name="Lopez P.J."/>
            <person name="Lucas S."/>
            <person name="Mangogna M."/>
            <person name="McGinnis K."/>
            <person name="Medlin L.K."/>
            <person name="Montsant A."/>
            <person name="Oudot-Le Secq M.P."/>
            <person name="Napoli C."/>
            <person name="Obornik M."/>
            <person name="Parker M.S."/>
            <person name="Petit J.L."/>
            <person name="Porcel B.M."/>
            <person name="Poulsen N."/>
            <person name="Robison M."/>
            <person name="Rychlewski L."/>
            <person name="Rynearson T.A."/>
            <person name="Schmutz J."/>
            <person name="Shapiro H."/>
            <person name="Siaut M."/>
            <person name="Stanley M."/>
            <person name="Sussman M.R."/>
            <person name="Taylor A.R."/>
            <person name="Vardi A."/>
            <person name="von Dassow P."/>
            <person name="Vyverman W."/>
            <person name="Willis A."/>
            <person name="Wyrwicz L.S."/>
            <person name="Rokhsar D.S."/>
            <person name="Weissenbach J."/>
            <person name="Armbrust E.V."/>
            <person name="Green B.R."/>
            <person name="Van de Peer Y."/>
            <person name="Grigoriev I.V."/>
        </authorList>
    </citation>
    <scope>NUCLEOTIDE SEQUENCE [LARGE SCALE GENOMIC DNA]</scope>
    <source>
        <strain evidence="3 4">CCMP1335</strain>
    </source>
</reference>
<dbReference type="SUPFAM" id="SSF56112">
    <property type="entry name" value="Protein kinase-like (PK-like)"/>
    <property type="match status" value="1"/>
</dbReference>
<evidence type="ECO:0000313" key="3">
    <source>
        <dbReference type="EMBL" id="EED95427.1"/>
    </source>
</evidence>
<dbReference type="GO" id="GO:0004672">
    <property type="term" value="F:protein kinase activity"/>
    <property type="evidence" value="ECO:0000318"/>
    <property type="project" value="GO_Central"/>
</dbReference>
<evidence type="ECO:0000259" key="2">
    <source>
        <dbReference type="Pfam" id="PF03109"/>
    </source>
</evidence>
<dbReference type="GeneID" id="7452302"/>
<protein>
    <recommendedName>
        <fullName evidence="2">ABC1 atypical kinase-like domain-containing protein</fullName>
    </recommendedName>
</protein>
<dbReference type="InterPro" id="IPR011009">
    <property type="entry name" value="Kinase-like_dom_sf"/>
</dbReference>
<dbReference type="Pfam" id="PF03109">
    <property type="entry name" value="ABC1"/>
    <property type="match status" value="1"/>
</dbReference>
<evidence type="ECO:0000313" key="4">
    <source>
        <dbReference type="Proteomes" id="UP000001449"/>
    </source>
</evidence>
<evidence type="ECO:0000256" key="1">
    <source>
        <dbReference type="ARBA" id="ARBA00009670"/>
    </source>
</evidence>
<dbReference type="eggNOG" id="KOG1235">
    <property type="taxonomic scope" value="Eukaryota"/>
</dbReference>
<organism evidence="3 4">
    <name type="scientific">Thalassiosira pseudonana</name>
    <name type="common">Marine diatom</name>
    <name type="synonym">Cyclotella nana</name>
    <dbReference type="NCBI Taxonomy" id="35128"/>
    <lineage>
        <taxon>Eukaryota</taxon>
        <taxon>Sar</taxon>
        <taxon>Stramenopiles</taxon>
        <taxon>Ochrophyta</taxon>
        <taxon>Bacillariophyta</taxon>
        <taxon>Coscinodiscophyceae</taxon>
        <taxon>Thalassiosirophycidae</taxon>
        <taxon>Thalassiosirales</taxon>
        <taxon>Thalassiosiraceae</taxon>
        <taxon>Thalassiosira</taxon>
    </lineage>
</organism>
<dbReference type="InterPro" id="IPR004147">
    <property type="entry name" value="ABC1_dom"/>
</dbReference>
<proteinExistence type="inferred from homology"/>
<gene>
    <name evidence="3" type="ORF">THAPSDRAFT_2767</name>
</gene>
<dbReference type="CDD" id="cd05121">
    <property type="entry name" value="ABC1_ADCK3-like"/>
    <property type="match status" value="1"/>
</dbReference>
<dbReference type="STRING" id="35128.B8BVA4"/>
<sequence length="713" mass="79415">MLGLPLLGECLDDVSVATTTADHSNKSFVLFIHTGWYLGLVTDRLLKINDKESVERKRGEELRMHLVRSKSVALIKSGQALSLRPDLLKSKIWADELGKLVDEVGSFPDYEAMNIMRDELSDLLPKVKNAKKVEQTNKTPGAKKGKMNKVDRLVESDPVLCMFEFYNDCRVVASASIGQVYKARIRRGPALEAAIGKAEAAKWGGRTVAIKVQRPDVAASASLDMYLIRRTAMWLSKFRGGDIVAIADTFGLQLFGELDYVREANNCERFRGLYGDWDDVVVPPACISLTRKKVLVMDWVEGEKGPWKGSEGIDMVRIGLRCSTDQLLRTGQRSYWHPSSLSLFHADPHRGNLLRTKQGDLAVIDFGMMADIPESDRYGLIGLVLGLKTRDLSLATENLLKLGFLEDTTQVGLLVPRLRKALKNATGGTNKASDLSFSQLQVELDEISRDNVLKFKIPPYITIIIRSLTILEGFALDVDPNFRLIRGAYPYVLKQLLSPEGMEQTPKALNELLVRLLTVNGDQKEVEWGRLRDLLVLAEKASRSYDPSKDDEEDKVNISRKTIDLFLKFMTSQTGAFLKEPLVHELAEAIDGMASIGENNLLHLSRGLIRPLPGGNGPVNTKRMDEMRAVADVIQSALVVDGEGNGEKRQDRMEFAREFAEEMLLLVNDQERRGSAAPILSELTSVIQMVAVEVLEIRSSRAIRRVLGLADAQ</sequence>
<dbReference type="EMBL" id="CM000639">
    <property type="protein sequence ID" value="EED95427.1"/>
    <property type="molecule type" value="Genomic_DNA"/>
</dbReference>
<accession>B8BVA4</accession>
<dbReference type="KEGG" id="tps:THAPSDRAFT_2767"/>
<name>B8BVA4_THAPS</name>
<dbReference type="PANTHER" id="PTHR10566:SF128">
    <property type="entry name" value="UBIB DOMAIN CONTAINING KINASE"/>
    <property type="match status" value="1"/>
</dbReference>
<dbReference type="InterPro" id="IPR050154">
    <property type="entry name" value="UbiB_kinase"/>
</dbReference>
<dbReference type="RefSeq" id="XP_002287984.1">
    <property type="nucleotide sequence ID" value="XM_002287948.1"/>
</dbReference>
<feature type="domain" description="ABC1 atypical kinase-like" evidence="2">
    <location>
        <begin position="169"/>
        <end position="394"/>
    </location>
</feature>
<keyword evidence="4" id="KW-1185">Reference proteome</keyword>